<dbReference type="Proteomes" id="UP000465778">
    <property type="component" value="Unassembled WGS sequence"/>
</dbReference>
<feature type="domain" description="GH18" evidence="2">
    <location>
        <begin position="251"/>
        <end position="573"/>
    </location>
</feature>
<comment type="caution">
    <text evidence="3">The sequence shown here is derived from an EMBL/GenBank/DDBJ whole genome shotgun (WGS) entry which is preliminary data.</text>
</comment>
<dbReference type="InterPro" id="IPR001223">
    <property type="entry name" value="Glyco_hydro18_cat"/>
</dbReference>
<keyword evidence="1" id="KW-0472">Membrane</keyword>
<dbReference type="InterPro" id="IPR036582">
    <property type="entry name" value="Mao_N_sf"/>
</dbReference>
<accession>A0A800MWT7</accession>
<dbReference type="InterPro" id="IPR012854">
    <property type="entry name" value="Cu_amine_oxidase-like_N"/>
</dbReference>
<dbReference type="SMART" id="SM00636">
    <property type="entry name" value="Glyco_18"/>
    <property type="match status" value="1"/>
</dbReference>
<dbReference type="PANTHER" id="PTHR46066:SF2">
    <property type="entry name" value="CHITINASE DOMAIN-CONTAINING PROTEIN 1"/>
    <property type="match status" value="1"/>
</dbReference>
<dbReference type="PANTHER" id="PTHR46066">
    <property type="entry name" value="CHITINASE DOMAIN-CONTAINING PROTEIN 1 FAMILY MEMBER"/>
    <property type="match status" value="1"/>
</dbReference>
<name>A0A800MWT7_CYTFI</name>
<evidence type="ECO:0000313" key="3">
    <source>
        <dbReference type="EMBL" id="KAF0823909.1"/>
    </source>
</evidence>
<reference evidence="3 4" key="1">
    <citation type="journal article" date="2020" name="G3 (Bethesda)">
        <title>Whole Genome Sequencing and Comparative Genomics of Two Nematicidal Bacillus Strains Reveals a Wide Range of Possible Virulence Factors.</title>
        <authorList>
            <person name="Susic N."/>
            <person name="Janezic S."/>
            <person name="Rupnik M."/>
            <person name="Geric Stare B."/>
        </authorList>
    </citation>
    <scope>NUCLEOTIDE SEQUENCE [LARGE SCALE GENOMIC DNA]</scope>
    <source>
        <strain evidence="3 4">I-1582</strain>
    </source>
</reference>
<gene>
    <name evidence="3" type="ORF">KIS1582_2283</name>
</gene>
<evidence type="ECO:0000256" key="1">
    <source>
        <dbReference type="SAM" id="Phobius"/>
    </source>
</evidence>
<dbReference type="PROSITE" id="PS51910">
    <property type="entry name" value="GH18_2"/>
    <property type="match status" value="1"/>
</dbReference>
<feature type="transmembrane region" description="Helical" evidence="1">
    <location>
        <begin position="16"/>
        <end position="39"/>
    </location>
</feature>
<protein>
    <recommendedName>
        <fullName evidence="2">GH18 domain-containing protein</fullName>
    </recommendedName>
</protein>
<keyword evidence="1" id="KW-0812">Transmembrane</keyword>
<organism evidence="3 4">
    <name type="scientific">Cytobacillus firmus</name>
    <name type="common">Bacillus firmus</name>
    <dbReference type="NCBI Taxonomy" id="1399"/>
    <lineage>
        <taxon>Bacteria</taxon>
        <taxon>Bacillati</taxon>
        <taxon>Bacillota</taxon>
        <taxon>Bacilli</taxon>
        <taxon>Bacillales</taxon>
        <taxon>Bacillaceae</taxon>
        <taxon>Cytobacillus</taxon>
    </lineage>
</organism>
<evidence type="ECO:0000313" key="4">
    <source>
        <dbReference type="Proteomes" id="UP000465778"/>
    </source>
</evidence>
<dbReference type="InterPro" id="IPR011583">
    <property type="entry name" value="Chitinase_II/V-like_cat"/>
</dbReference>
<keyword evidence="1" id="KW-1133">Transmembrane helix</keyword>
<dbReference type="GO" id="GO:0005975">
    <property type="term" value="P:carbohydrate metabolic process"/>
    <property type="evidence" value="ECO:0007669"/>
    <property type="project" value="InterPro"/>
</dbReference>
<dbReference type="Pfam" id="PF07833">
    <property type="entry name" value="Cu_amine_oxidN1"/>
    <property type="match status" value="1"/>
</dbReference>
<dbReference type="EMBL" id="VDEM01000022">
    <property type="protein sequence ID" value="KAF0823909.1"/>
    <property type="molecule type" value="Genomic_DNA"/>
</dbReference>
<dbReference type="OrthoDB" id="9775889at2"/>
<dbReference type="SUPFAM" id="SSF51445">
    <property type="entry name" value="(Trans)glycosidases"/>
    <property type="match status" value="1"/>
</dbReference>
<evidence type="ECO:0000259" key="2">
    <source>
        <dbReference type="PROSITE" id="PS51910"/>
    </source>
</evidence>
<dbReference type="GO" id="GO:0008061">
    <property type="term" value="F:chitin binding"/>
    <property type="evidence" value="ECO:0007669"/>
    <property type="project" value="InterPro"/>
</dbReference>
<dbReference type="SUPFAM" id="SSF55383">
    <property type="entry name" value="Copper amine oxidase, domain N"/>
    <property type="match status" value="1"/>
</dbReference>
<dbReference type="AlphaFoldDB" id="A0A800MWT7"/>
<dbReference type="InterPro" id="IPR017853">
    <property type="entry name" value="GH"/>
</dbReference>
<dbReference type="Gene3D" id="3.20.20.80">
    <property type="entry name" value="Glycosidases"/>
    <property type="match status" value="1"/>
</dbReference>
<dbReference type="Gene3D" id="3.10.50.10">
    <property type="match status" value="1"/>
</dbReference>
<sequence>MYEIETRPQKPPAKKFIFAGLLFAFLLITSSIFMFLYPFGSKEKAAYFKGNHPILFMGKQAGNAYIEGETIYLPLTFLREFVDEAIIFDEHSQSIIIATKNKVVQMPSESSSYQVNGKSMKMEYSAVKQIEGDRYLAIEPLLALYPITYSILSETGAVWVKKNGDTIAAGKVQEKDIDEELLRLRTKASLGSPYTASVSPKESVFIEQEKGDYYFIRKEDGRAGYLKKQYIKKGESKEIAISLEETENTVPKMEGPIQLTWEAVYTKNPNTSSIPKMAGVNVISPTWFELADGKGTIKNLGSKDYANWARTQGYQIWGLFSNAFDPVLTHEAFSSFETRQNMIRQLIHFSQIYKLNGINLDIENVNPEDGPFITQFVREATPFFHEAGLVVSMDITFISSSGNWSAFYERDKLSGIADYMVVMAYDEHWGSSQIAGSVASLPWVEENLKLLLKVVPNDKLILGVPLYTRLWEQQSNGDVSSKALSMSKVKEWLSQNKITPVYDPVSGQNYAEYYSKKEKITYKVWLEDEISLTKRAELAKKYNLAGVASWSRYFADETAWSALTLTNKEAAKK</sequence>
<dbReference type="InterPro" id="IPR029070">
    <property type="entry name" value="Chitinase_insertion_sf"/>
</dbReference>
<dbReference type="RefSeq" id="WP_159345121.1">
    <property type="nucleotide sequence ID" value="NZ_JARMFD010000034.1"/>
</dbReference>
<dbReference type="Pfam" id="PF00704">
    <property type="entry name" value="Glyco_hydro_18"/>
    <property type="match status" value="1"/>
</dbReference>
<proteinExistence type="predicted"/>